<dbReference type="EMBL" id="CM056742">
    <property type="protein sequence ID" value="KAJ8678513.1"/>
    <property type="molecule type" value="Genomic_DNA"/>
</dbReference>
<gene>
    <name evidence="1" type="ORF">QAD02_014300</name>
</gene>
<protein>
    <submittedName>
        <fullName evidence="1">Uncharacterized protein</fullName>
    </submittedName>
</protein>
<dbReference type="Proteomes" id="UP001239111">
    <property type="component" value="Chromosome 2"/>
</dbReference>
<evidence type="ECO:0000313" key="2">
    <source>
        <dbReference type="Proteomes" id="UP001239111"/>
    </source>
</evidence>
<comment type="caution">
    <text evidence="1">The sequence shown here is derived from an EMBL/GenBank/DDBJ whole genome shotgun (WGS) entry which is preliminary data.</text>
</comment>
<organism evidence="1 2">
    <name type="scientific">Eretmocerus hayati</name>
    <dbReference type="NCBI Taxonomy" id="131215"/>
    <lineage>
        <taxon>Eukaryota</taxon>
        <taxon>Metazoa</taxon>
        <taxon>Ecdysozoa</taxon>
        <taxon>Arthropoda</taxon>
        <taxon>Hexapoda</taxon>
        <taxon>Insecta</taxon>
        <taxon>Pterygota</taxon>
        <taxon>Neoptera</taxon>
        <taxon>Endopterygota</taxon>
        <taxon>Hymenoptera</taxon>
        <taxon>Apocrita</taxon>
        <taxon>Proctotrupomorpha</taxon>
        <taxon>Chalcidoidea</taxon>
        <taxon>Aphelinidae</taxon>
        <taxon>Aphelininae</taxon>
        <taxon>Eretmocerus</taxon>
    </lineage>
</organism>
<accession>A0ACC2P5Z5</accession>
<reference evidence="1" key="1">
    <citation type="submission" date="2023-04" db="EMBL/GenBank/DDBJ databases">
        <title>A chromosome-level genome assembly of the parasitoid wasp Eretmocerus hayati.</title>
        <authorList>
            <person name="Zhong Y."/>
            <person name="Liu S."/>
            <person name="Liu Y."/>
        </authorList>
    </citation>
    <scope>NUCLEOTIDE SEQUENCE</scope>
    <source>
        <strain evidence="1">ZJU_SS_LIU_2023</strain>
    </source>
</reference>
<evidence type="ECO:0000313" key="1">
    <source>
        <dbReference type="EMBL" id="KAJ8678513.1"/>
    </source>
</evidence>
<proteinExistence type="predicted"/>
<name>A0ACC2P5Z5_9HYME</name>
<keyword evidence="2" id="KW-1185">Reference proteome</keyword>
<sequence length="147" mass="15641">MPRKPQLSQWNSNAVPAPAPTTLPIPTFSTATPVPATTGNPTVASRVSPGWTLRRRPDYSRGASSTDHSASPFESTAASGLIDDQTKLTTAASSKNLRRGNKTFVASSDGQTKAKDGDDSENYPAEFKARLGQPVSFLLKFVGLNHL</sequence>